<protein>
    <recommendedName>
        <fullName evidence="3">MJ1316 RNA cyclic group end recognition domain-containing protein</fullName>
    </recommendedName>
</protein>
<accession>A0A410N6U6</accession>
<evidence type="ECO:0000313" key="2">
    <source>
        <dbReference type="Proteomes" id="UP000289930"/>
    </source>
</evidence>
<reference evidence="1" key="1">
    <citation type="journal article" date="2019" name="Environ. Microbiol.">
        <title>Novel haloarchaeal viruses from Lake Retba infecting Haloferax and Halorubrum species.</title>
        <authorList>
            <person name="Mizuno C.M."/>
            <person name="Prajapati B."/>
            <person name="Lucas-Staat S."/>
            <person name="Sime-Ngando T."/>
            <person name="Forterre P."/>
            <person name="Bamford D.H."/>
            <person name="Prangishvili D."/>
            <person name="Krupovic M."/>
            <person name="Oksanen H.M."/>
        </authorList>
    </citation>
    <scope>NUCLEOTIDE SEQUENCE</scope>
</reference>
<evidence type="ECO:0000313" key="1">
    <source>
        <dbReference type="EMBL" id="QAS68887.1"/>
    </source>
</evidence>
<dbReference type="Proteomes" id="UP000289930">
    <property type="component" value="Segment"/>
</dbReference>
<dbReference type="EMBL" id="MG550112">
    <property type="protein sequence ID" value="QAS68887.1"/>
    <property type="molecule type" value="Genomic_DNA"/>
</dbReference>
<organism evidence="1">
    <name type="scientific">Haloferax tailed virus 1</name>
    <name type="common">HFTV1</name>
    <dbReference type="NCBI Taxonomy" id="2507575"/>
    <lineage>
        <taxon>Viruses</taxon>
        <taxon>Duplodnaviria</taxon>
        <taxon>Heunggongvirae</taxon>
        <taxon>Uroviricota</taxon>
        <taxon>Caudoviricetes</taxon>
        <taxon>Kirjokansivirales</taxon>
        <taxon>Haloferuviridae</taxon>
        <taxon>Retbasiphovirus</taxon>
        <taxon>Retbasiphovirus hantatum</taxon>
        <taxon>Retbasiphovirus HFTV1</taxon>
    </lineage>
</organism>
<proteinExistence type="predicted"/>
<keyword evidence="2" id="KW-1185">Reference proteome</keyword>
<sequence length="56" mass="6491">MTEKLVRYEAVDDEAELVCSYADVDEGENFLVCLKDDGRKRRIPIHRVIIIVENDP</sequence>
<evidence type="ECO:0008006" key="3">
    <source>
        <dbReference type="Google" id="ProtNLM"/>
    </source>
</evidence>
<name>A0A410N6U6_HFTV1</name>
<gene>
    <name evidence="1" type="ORF">HFTV1-gp54</name>
</gene>